<keyword evidence="2" id="KW-1185">Reference proteome</keyword>
<dbReference type="Proteomes" id="UP001445335">
    <property type="component" value="Unassembled WGS sequence"/>
</dbReference>
<reference evidence="1 2" key="1">
    <citation type="journal article" date="2024" name="Nat. Commun.">
        <title>Phylogenomics reveals the evolutionary origins of lichenization in chlorophyte algae.</title>
        <authorList>
            <person name="Puginier C."/>
            <person name="Libourel C."/>
            <person name="Otte J."/>
            <person name="Skaloud P."/>
            <person name="Haon M."/>
            <person name="Grisel S."/>
            <person name="Petersen M."/>
            <person name="Berrin J.G."/>
            <person name="Delaux P.M."/>
            <person name="Dal Grande F."/>
            <person name="Keller J."/>
        </authorList>
    </citation>
    <scope>NUCLEOTIDE SEQUENCE [LARGE SCALE GENOMIC DNA]</scope>
    <source>
        <strain evidence="1 2">SAG 245.80</strain>
    </source>
</reference>
<organism evidence="1 2">
    <name type="scientific">Elliptochloris bilobata</name>
    <dbReference type="NCBI Taxonomy" id="381761"/>
    <lineage>
        <taxon>Eukaryota</taxon>
        <taxon>Viridiplantae</taxon>
        <taxon>Chlorophyta</taxon>
        <taxon>core chlorophytes</taxon>
        <taxon>Trebouxiophyceae</taxon>
        <taxon>Trebouxiophyceae incertae sedis</taxon>
        <taxon>Elliptochloris clade</taxon>
        <taxon>Elliptochloris</taxon>
    </lineage>
</organism>
<dbReference type="AlphaFoldDB" id="A0AAW1S462"/>
<protein>
    <submittedName>
        <fullName evidence="1">Uncharacterized protein</fullName>
    </submittedName>
</protein>
<sequence length="117" mass="13596">MAQFNPNPFRGEASVPHVSETFFKVYFAASQLALAMLLIPGRVFGSEVRPRKFNRDYLISVCDEAARHREVLSGKIPRSFVFAPRATTHSWQKMWDKHIRYRRWARGRMGGGWQRLG</sequence>
<gene>
    <name evidence="1" type="ORF">WJX81_006422</name>
</gene>
<comment type="caution">
    <text evidence="1">The sequence shown here is derived from an EMBL/GenBank/DDBJ whole genome shotgun (WGS) entry which is preliminary data.</text>
</comment>
<name>A0AAW1S462_9CHLO</name>
<proteinExistence type="predicted"/>
<accession>A0AAW1S462</accession>
<evidence type="ECO:0000313" key="2">
    <source>
        <dbReference type="Proteomes" id="UP001445335"/>
    </source>
</evidence>
<dbReference type="EMBL" id="JALJOU010000012">
    <property type="protein sequence ID" value="KAK9840811.1"/>
    <property type="molecule type" value="Genomic_DNA"/>
</dbReference>
<evidence type="ECO:0000313" key="1">
    <source>
        <dbReference type="EMBL" id="KAK9840811.1"/>
    </source>
</evidence>